<dbReference type="EMBL" id="CAIIXF020000008">
    <property type="protein sequence ID" value="CAH1790909.1"/>
    <property type="molecule type" value="Genomic_DNA"/>
</dbReference>
<keyword evidence="3 7" id="KW-0812">Transmembrane</keyword>
<comment type="similarity">
    <text evidence="2">Belongs to the unc-93 family.</text>
</comment>
<protein>
    <submittedName>
        <fullName evidence="8">Uncharacterized protein</fullName>
    </submittedName>
</protein>
<comment type="caution">
    <text evidence="8">The sequence shown here is derived from an EMBL/GenBank/DDBJ whole genome shotgun (WGS) entry which is preliminary data.</text>
</comment>
<evidence type="ECO:0000313" key="9">
    <source>
        <dbReference type="Proteomes" id="UP000749559"/>
    </source>
</evidence>
<dbReference type="InterPro" id="IPR036259">
    <property type="entry name" value="MFS_trans_sf"/>
</dbReference>
<feature type="transmembrane region" description="Helical" evidence="7">
    <location>
        <begin position="142"/>
        <end position="165"/>
    </location>
</feature>
<dbReference type="Proteomes" id="UP000749559">
    <property type="component" value="Unassembled WGS sequence"/>
</dbReference>
<evidence type="ECO:0000256" key="3">
    <source>
        <dbReference type="ARBA" id="ARBA00022692"/>
    </source>
</evidence>
<evidence type="ECO:0000256" key="6">
    <source>
        <dbReference type="SAM" id="MobiDB-lite"/>
    </source>
</evidence>
<accession>A0A8J1U804</accession>
<gene>
    <name evidence="8" type="ORF">OFUS_LOCUS16063</name>
</gene>
<dbReference type="Gene3D" id="1.20.1250.20">
    <property type="entry name" value="MFS general substrate transporter like domains"/>
    <property type="match status" value="1"/>
</dbReference>
<dbReference type="InterPro" id="IPR010291">
    <property type="entry name" value="Ion_channel_UNC-93"/>
</dbReference>
<feature type="transmembrane region" description="Helical" evidence="7">
    <location>
        <begin position="452"/>
        <end position="473"/>
    </location>
</feature>
<keyword evidence="9" id="KW-1185">Reference proteome</keyword>
<evidence type="ECO:0000256" key="4">
    <source>
        <dbReference type="ARBA" id="ARBA00022989"/>
    </source>
</evidence>
<dbReference type="InterPro" id="IPR051951">
    <property type="entry name" value="UNC-93_regulatory"/>
</dbReference>
<evidence type="ECO:0000256" key="2">
    <source>
        <dbReference type="ARBA" id="ARBA00009172"/>
    </source>
</evidence>
<feature type="transmembrane region" description="Helical" evidence="7">
    <location>
        <begin position="82"/>
        <end position="103"/>
    </location>
</feature>
<evidence type="ECO:0000256" key="7">
    <source>
        <dbReference type="SAM" id="Phobius"/>
    </source>
</evidence>
<keyword evidence="5 7" id="KW-0472">Membrane</keyword>
<feature type="region of interest" description="Disordered" evidence="6">
    <location>
        <begin position="1"/>
        <end position="39"/>
    </location>
</feature>
<evidence type="ECO:0000313" key="8">
    <source>
        <dbReference type="EMBL" id="CAH1790909.1"/>
    </source>
</evidence>
<dbReference type="OrthoDB" id="78663at2759"/>
<dbReference type="GO" id="GO:0016020">
    <property type="term" value="C:membrane"/>
    <property type="evidence" value="ECO:0007669"/>
    <property type="project" value="UniProtKB-SubCell"/>
</dbReference>
<feature type="transmembrane region" description="Helical" evidence="7">
    <location>
        <begin position="362"/>
        <end position="381"/>
    </location>
</feature>
<name>A0A8J1U804_OWEFU</name>
<dbReference type="PANTHER" id="PTHR19444:SF13">
    <property type="entry name" value="PROTEIN UNC-93 HOMOLOG A"/>
    <property type="match status" value="1"/>
</dbReference>
<organism evidence="8 9">
    <name type="scientific">Owenia fusiformis</name>
    <name type="common">Polychaete worm</name>
    <dbReference type="NCBI Taxonomy" id="6347"/>
    <lineage>
        <taxon>Eukaryota</taxon>
        <taxon>Metazoa</taxon>
        <taxon>Spiralia</taxon>
        <taxon>Lophotrochozoa</taxon>
        <taxon>Annelida</taxon>
        <taxon>Polychaeta</taxon>
        <taxon>Sedentaria</taxon>
        <taxon>Canalipalpata</taxon>
        <taxon>Sabellida</taxon>
        <taxon>Oweniida</taxon>
        <taxon>Oweniidae</taxon>
        <taxon>Owenia</taxon>
    </lineage>
</organism>
<dbReference type="AlphaFoldDB" id="A0A8J1U804"/>
<dbReference type="PANTHER" id="PTHR19444">
    <property type="entry name" value="UNC-93 RELATED"/>
    <property type="match status" value="1"/>
</dbReference>
<reference evidence="8" key="1">
    <citation type="submission" date="2022-03" db="EMBL/GenBank/DDBJ databases">
        <authorList>
            <person name="Martin C."/>
        </authorList>
    </citation>
    <scope>NUCLEOTIDE SEQUENCE</scope>
</reference>
<comment type="subcellular location">
    <subcellularLocation>
        <location evidence="1">Membrane</location>
        <topology evidence="1">Multi-pass membrane protein</topology>
    </subcellularLocation>
</comment>
<sequence length="486" mass="54003">MVKMYSLKQNLGEKRSQSQQQIIEPHVTIDDDTDTTEERKPNLDTKQKILKNLFTLTIGAMIVNIPHFSLTGLQSSLNKEGGLGAAAISCQWAGYAISSLLIAPSFFNKLGLRKSFFVSWMLLLTFIVANAFPSWYSLIPTSILYGIGTGINWVANPTVVTSLALDYIYIKKTSDTRSIIDSFHGLMLAMVNSARIWGELISASILLDDTEPIDDNINNATTLNDVCGPEFCPNSNLTGTNIIRPPNEKIYLLVGVYSGCIVLGMLTLFIIDPHKPTKTISAVDRILKTIKLQGNPRMLPLIALFVYNGFRNSLIWGDFTQAYISCELGVGYIGLTMLCMGITNTISASLIGIIHRWIPRQVFVAIAASLNMLAIVTMLLWEPSTDQFWLFFTLPAIYGLAHAIWQTQENSIINILFPDTLDCGFVSRNMWQSIGVSTSFAIQAFLCVSTKAYITIGMLLVAMVSYTILELLIQFKWKLQTKSDTK</sequence>
<evidence type="ECO:0000256" key="1">
    <source>
        <dbReference type="ARBA" id="ARBA00004141"/>
    </source>
</evidence>
<feature type="transmembrane region" description="Helical" evidence="7">
    <location>
        <begin position="330"/>
        <end position="355"/>
    </location>
</feature>
<feature type="transmembrane region" description="Helical" evidence="7">
    <location>
        <begin position="115"/>
        <end position="136"/>
    </location>
</feature>
<proteinExistence type="inferred from homology"/>
<dbReference type="Pfam" id="PF05978">
    <property type="entry name" value="UNC-93"/>
    <property type="match status" value="1"/>
</dbReference>
<feature type="transmembrane region" description="Helical" evidence="7">
    <location>
        <begin position="250"/>
        <end position="271"/>
    </location>
</feature>
<evidence type="ECO:0000256" key="5">
    <source>
        <dbReference type="ARBA" id="ARBA00023136"/>
    </source>
</evidence>
<feature type="transmembrane region" description="Helical" evidence="7">
    <location>
        <begin position="49"/>
        <end position="70"/>
    </location>
</feature>
<dbReference type="SUPFAM" id="SSF103473">
    <property type="entry name" value="MFS general substrate transporter"/>
    <property type="match status" value="1"/>
</dbReference>
<keyword evidence="4 7" id="KW-1133">Transmembrane helix</keyword>